<evidence type="ECO:0000313" key="1">
    <source>
        <dbReference type="EMBL" id="PAX16474.1"/>
    </source>
</evidence>
<dbReference type="RefSeq" id="WP_095542564.1">
    <property type="nucleotide sequence ID" value="NZ_NSJC01000009.1"/>
</dbReference>
<sequence length="357" mass="38751">MARRFFNAARAELSSNISASTTTLHLAPGGSMPALASSDRMTAVLQDEVGIEIVEVTASNGSALTVIRGREGTVARSFARGSVVGQRLTAADAQRWDAPPQWGEVQGKPAFGTAAYAALTTSTGDGTAGHVLRVGDHGIGDYLPHRSNLDLNHLPYKTTAFAGHNLTNVPAGAGWVVVQQWVSNANLQDILQCVSYLHSVGEHIYYRRKRSGAWQPWQRLALADTPMELRNKTFSGHKESPYIPDPSLTSQNTTINLDNAYWGLQYLRPGTANTMTITYSRGLNDSTDQGRSVLVYLRPQANVTIAAHAVVAWPDGLNRASPVFPANRTSVIHFQHVHFPGDRALWYAKPSPGTWNA</sequence>
<organism evidence="1 2">
    <name type="scientific">Vandammella animalimorsus</name>
    <dbReference type="NCBI Taxonomy" id="2029117"/>
    <lineage>
        <taxon>Bacteria</taxon>
        <taxon>Pseudomonadati</taxon>
        <taxon>Pseudomonadota</taxon>
        <taxon>Betaproteobacteria</taxon>
        <taxon>Burkholderiales</taxon>
        <taxon>Comamonadaceae</taxon>
        <taxon>Vandammella</taxon>
    </lineage>
</organism>
<gene>
    <name evidence="1" type="ORF">CLI92_09070</name>
</gene>
<evidence type="ECO:0000313" key="2">
    <source>
        <dbReference type="Proteomes" id="UP000217780"/>
    </source>
</evidence>
<dbReference type="AlphaFoldDB" id="A0A2A2T4P6"/>
<protein>
    <submittedName>
        <fullName evidence="1">Uncharacterized protein</fullName>
    </submittedName>
</protein>
<name>A0A2A2T4P6_9BURK</name>
<proteinExistence type="predicted"/>
<dbReference type="Proteomes" id="UP000217780">
    <property type="component" value="Unassembled WGS sequence"/>
</dbReference>
<comment type="caution">
    <text evidence="1">The sequence shown here is derived from an EMBL/GenBank/DDBJ whole genome shotgun (WGS) entry which is preliminary data.</text>
</comment>
<dbReference type="GeneID" id="93874790"/>
<accession>A0A2A2T4P6</accession>
<reference evidence="1 2" key="1">
    <citation type="submission" date="2017-08" db="EMBL/GenBank/DDBJ databases">
        <title>WGS of Clinical strains of the CDC Group NO-1 linked to zoonotic infections in humans.</title>
        <authorList>
            <person name="Bernier A.-M."/>
            <person name="Bernard K."/>
        </authorList>
    </citation>
    <scope>NUCLEOTIDE SEQUENCE [LARGE SCALE GENOMIC DNA]</scope>
    <source>
        <strain evidence="1 2">NML91-0035</strain>
    </source>
</reference>
<dbReference type="EMBL" id="NTBI01000007">
    <property type="protein sequence ID" value="PAX16474.1"/>
    <property type="molecule type" value="Genomic_DNA"/>
</dbReference>